<evidence type="ECO:0000256" key="1">
    <source>
        <dbReference type="ARBA" id="ARBA00022679"/>
    </source>
</evidence>
<dbReference type="SMART" id="SM00220">
    <property type="entry name" value="S_TKc"/>
    <property type="match status" value="1"/>
</dbReference>
<dbReference type="GO" id="GO:0005524">
    <property type="term" value="F:ATP binding"/>
    <property type="evidence" value="ECO:0007669"/>
    <property type="project" value="UniProtKB-UniRule"/>
</dbReference>
<evidence type="ECO:0000256" key="3">
    <source>
        <dbReference type="ARBA" id="ARBA00022777"/>
    </source>
</evidence>
<dbReference type="InterPro" id="IPR016024">
    <property type="entry name" value="ARM-type_fold"/>
</dbReference>
<keyword evidence="4 5" id="KW-0067">ATP-binding</keyword>
<dbReference type="PROSITE" id="PS00107">
    <property type="entry name" value="PROTEIN_KINASE_ATP"/>
    <property type="match status" value="1"/>
</dbReference>
<dbReference type="Pfam" id="PF00069">
    <property type="entry name" value="Pkinase"/>
    <property type="match status" value="1"/>
</dbReference>
<organism evidence="7 8">
    <name type="scientific">Uabimicrobium amorphum</name>
    <dbReference type="NCBI Taxonomy" id="2596890"/>
    <lineage>
        <taxon>Bacteria</taxon>
        <taxon>Pseudomonadati</taxon>
        <taxon>Planctomycetota</taxon>
        <taxon>Candidatus Uabimicrobiia</taxon>
        <taxon>Candidatus Uabimicrobiales</taxon>
        <taxon>Candidatus Uabimicrobiaceae</taxon>
        <taxon>Candidatus Uabimicrobium</taxon>
    </lineage>
</organism>
<dbReference type="EMBL" id="AP019860">
    <property type="protein sequence ID" value="BBM81984.1"/>
    <property type="molecule type" value="Genomic_DNA"/>
</dbReference>
<name>A0A5S9IHY4_UABAM</name>
<dbReference type="InterPro" id="IPR008271">
    <property type="entry name" value="Ser/Thr_kinase_AS"/>
</dbReference>
<evidence type="ECO:0000256" key="2">
    <source>
        <dbReference type="ARBA" id="ARBA00022741"/>
    </source>
</evidence>
<dbReference type="OrthoDB" id="6111975at2"/>
<dbReference type="InterPro" id="IPR000719">
    <property type="entry name" value="Prot_kinase_dom"/>
</dbReference>
<feature type="binding site" evidence="5">
    <location>
        <position position="157"/>
    </location>
    <ligand>
        <name>ATP</name>
        <dbReference type="ChEBI" id="CHEBI:30616"/>
    </ligand>
</feature>
<reference evidence="7 8" key="1">
    <citation type="submission" date="2019-08" db="EMBL/GenBank/DDBJ databases">
        <title>Complete genome sequence of Candidatus Uab amorphum.</title>
        <authorList>
            <person name="Shiratori T."/>
            <person name="Suzuki S."/>
            <person name="Kakizawa Y."/>
            <person name="Ishida K."/>
        </authorList>
    </citation>
    <scope>NUCLEOTIDE SEQUENCE [LARGE SCALE GENOMIC DNA]</scope>
    <source>
        <strain evidence="7 8">SRT547</strain>
    </source>
</reference>
<keyword evidence="2 5" id="KW-0547">Nucleotide-binding</keyword>
<sequence>MATLTPQDRIFLEVIVERKLIGACAIEECMETMRNHQQHGLQGISLQEICIDLKLLTQEQVQKIHSVIKLRKGNATNETQVNHAIPWTTKNVKEPQKNPPRILETKELPQAISRMAHSFVIDKYKVISEIGRGGMGVVYKGIDQDLQREVAIKVIKKRQSDTEEKRFLREMKVAATLDHPNIVGVYSGGNFNGNLYLVMPFVKGLPLQEYLDCKKLSLRRKLKIIGQLAEALHYAHERDVIHRDIKPSNVLVDHNGIPQLTDFGLAKNIASSEALITQSGEIVGTPLYLPPERISNSQPLSAKDDIYSLGAILYEILAMRPMIEGETPLEVMYNIQHKPVVPLRKANKSVPLEIEYIWKRCVSPVSKRYNTMLELQQDIHKYLHGQLPRYNKKSLPIICAVIGIVALSIVLFFQSSQTNVQIKIEKTLATEETVVNSFDNFIAFGMYKQALNLYNEHLHSAIPIDHRVAMTKKILLHAHKLEIDEDKIKEYYAFIDEQDADIDLALMKYYLAHKKYRKVKFYAQKMRSDARVSPQQLSQMHYYEGRRHVAAQQWQKATQCFKKALADTSQIHDEATLYSFVCAVEQREGFSAEKIRLLEDHFGEDLLFLEYCGRFLVQKQQWEKANKLFSECLKLIPNSGKYHTYSAQCYTNLDNFERAFYHVKTALNKQQYDLKTLNIAAALVLKYPEHQFDILKLIHSYVELSFTNKKPQLYTSNIKQRAHFYKYYYDEYSKLSQQTFNAQMVANLLHKLSSEKKELQDSAYKGLLILRHTPRFFDEIKKLIHNYPKTTQKAVGEFLEKAKKQVTEERTNAYHYLMFKLQQNHDEQTRCELRAAQDDVAKILQDDNQDIFSRYLAARTLIQTENWEKVYDLSLQQGTMQIVSNAALHDEGFFPELPSLESYENKSHILTIFLQSILERKAVSSKFIVFLEKALEHKSLRVRILAAIGLDNWALSLDERAVHIMQKNLLHPNPSVRYLTNFYFWQSKIVQREPQRFVKVYQRLLLSVQSPEIINLLMLAPPQLYKGHIKAFSRLFWKYHDHTLGLKIALFLRSLDNSQEALTKIMKSKVGKQYTFMRVVLHIAPIVSNIRDAAQLFSQKQHKLASEKFTKVKETMAKLYKNVMQEKIPDVRASIHGLCAGFGYYGADYIKEDKECQDHILINLCYKESPSYKEPSAFSLVESFIGRNKPLTQQQKQMVFDVMFDKNRALSPAGIIAKIMLNKGGLEKQLQFVKEALKNGNLSEKQRKIYAEGIYLYVRIQIIKSLPFATTLYTLDNEDHHFIHIHQLRRIVRSRRIAEKYIKVLNQAIELSEDHRYLYYRSVIYAERNLIEESRQDLIKISKNQRYYIDLATLARKEQQPQLVNDYLKKIDSSILGQFDIIRLAELYEYTAQISKAKNVLKQFYAKKRSIQSILLLKELYSKEDEAKYISQLDNIIESSK</sequence>
<dbReference type="Gene3D" id="3.30.200.20">
    <property type="entry name" value="Phosphorylase Kinase, domain 1"/>
    <property type="match status" value="1"/>
</dbReference>
<keyword evidence="1" id="KW-0808">Transferase</keyword>
<dbReference type="SUPFAM" id="SSF48452">
    <property type="entry name" value="TPR-like"/>
    <property type="match status" value="1"/>
</dbReference>
<dbReference type="Proteomes" id="UP000326354">
    <property type="component" value="Chromosome"/>
</dbReference>
<dbReference type="InterPro" id="IPR011009">
    <property type="entry name" value="Kinase-like_dom_sf"/>
</dbReference>
<dbReference type="PANTHER" id="PTHR43289:SF6">
    <property type="entry name" value="SERINE_THREONINE-PROTEIN KINASE NEKL-3"/>
    <property type="match status" value="1"/>
</dbReference>
<keyword evidence="8" id="KW-1185">Reference proteome</keyword>
<feature type="domain" description="Protein kinase" evidence="6">
    <location>
        <begin position="124"/>
        <end position="383"/>
    </location>
</feature>
<dbReference type="PANTHER" id="PTHR43289">
    <property type="entry name" value="MITOGEN-ACTIVATED PROTEIN KINASE KINASE KINASE 20-RELATED"/>
    <property type="match status" value="1"/>
</dbReference>
<evidence type="ECO:0000256" key="4">
    <source>
        <dbReference type="ARBA" id="ARBA00022840"/>
    </source>
</evidence>
<dbReference type="Gene3D" id="1.10.510.10">
    <property type="entry name" value="Transferase(Phosphotransferase) domain 1"/>
    <property type="match status" value="1"/>
</dbReference>
<dbReference type="RefSeq" id="WP_151966244.1">
    <property type="nucleotide sequence ID" value="NZ_AP019860.1"/>
</dbReference>
<dbReference type="InterPro" id="IPR011990">
    <property type="entry name" value="TPR-like_helical_dom_sf"/>
</dbReference>
<keyword evidence="3 7" id="KW-0418">Kinase</keyword>
<protein>
    <submittedName>
        <fullName evidence="7">Protein kinase</fullName>
    </submittedName>
</protein>
<evidence type="ECO:0000256" key="5">
    <source>
        <dbReference type="PROSITE-ProRule" id="PRU10141"/>
    </source>
</evidence>
<gene>
    <name evidence="7" type="ORF">UABAM_00327</name>
</gene>
<evidence type="ECO:0000259" key="6">
    <source>
        <dbReference type="PROSITE" id="PS50011"/>
    </source>
</evidence>
<proteinExistence type="predicted"/>
<dbReference type="GO" id="GO:0004674">
    <property type="term" value="F:protein serine/threonine kinase activity"/>
    <property type="evidence" value="ECO:0007669"/>
    <property type="project" value="TreeGrafter"/>
</dbReference>
<dbReference type="CDD" id="cd14014">
    <property type="entry name" value="STKc_PknB_like"/>
    <property type="match status" value="1"/>
</dbReference>
<dbReference type="PROSITE" id="PS00108">
    <property type="entry name" value="PROTEIN_KINASE_ST"/>
    <property type="match status" value="1"/>
</dbReference>
<dbReference type="PROSITE" id="PS50011">
    <property type="entry name" value="PROTEIN_KINASE_DOM"/>
    <property type="match status" value="1"/>
</dbReference>
<accession>A0A5S9IHY4</accession>
<dbReference type="KEGG" id="uam:UABAM_00327"/>
<dbReference type="Gene3D" id="1.25.40.10">
    <property type="entry name" value="Tetratricopeptide repeat domain"/>
    <property type="match status" value="1"/>
</dbReference>
<dbReference type="SUPFAM" id="SSF48371">
    <property type="entry name" value="ARM repeat"/>
    <property type="match status" value="1"/>
</dbReference>
<evidence type="ECO:0000313" key="7">
    <source>
        <dbReference type="EMBL" id="BBM81984.1"/>
    </source>
</evidence>
<evidence type="ECO:0000313" key="8">
    <source>
        <dbReference type="Proteomes" id="UP000326354"/>
    </source>
</evidence>
<dbReference type="SUPFAM" id="SSF56112">
    <property type="entry name" value="Protein kinase-like (PK-like)"/>
    <property type="match status" value="1"/>
</dbReference>
<dbReference type="InterPro" id="IPR017441">
    <property type="entry name" value="Protein_kinase_ATP_BS"/>
</dbReference>